<evidence type="ECO:0000313" key="2">
    <source>
        <dbReference type="EMBL" id="CAI9929122.1"/>
    </source>
</evidence>
<organism evidence="2">
    <name type="scientific">Hexamita inflata</name>
    <dbReference type="NCBI Taxonomy" id="28002"/>
    <lineage>
        <taxon>Eukaryota</taxon>
        <taxon>Metamonada</taxon>
        <taxon>Diplomonadida</taxon>
        <taxon>Hexamitidae</taxon>
        <taxon>Hexamitinae</taxon>
        <taxon>Hexamita</taxon>
    </lineage>
</organism>
<reference evidence="3 4" key="2">
    <citation type="submission" date="2024-07" db="EMBL/GenBank/DDBJ databases">
        <authorList>
            <person name="Akdeniz Z."/>
        </authorList>
    </citation>
    <scope>NUCLEOTIDE SEQUENCE [LARGE SCALE GENOMIC DNA]</scope>
</reference>
<proteinExistence type="predicted"/>
<evidence type="ECO:0000256" key="1">
    <source>
        <dbReference type="SAM" id="MobiDB-lite"/>
    </source>
</evidence>
<feature type="region of interest" description="Disordered" evidence="1">
    <location>
        <begin position="106"/>
        <end position="130"/>
    </location>
</feature>
<feature type="compositionally biased region" description="Low complexity" evidence="1">
    <location>
        <begin position="162"/>
        <end position="175"/>
    </location>
</feature>
<keyword evidence="4" id="KW-1185">Reference proteome</keyword>
<dbReference type="AlphaFoldDB" id="A0AA86NYS4"/>
<feature type="region of interest" description="Disordered" evidence="1">
    <location>
        <begin position="152"/>
        <end position="280"/>
    </location>
</feature>
<gene>
    <name evidence="2" type="ORF">HINF_LOCUS16767</name>
    <name evidence="3" type="ORF">HINF_LOCUS19051</name>
</gene>
<accession>A0AA86NYS4</accession>
<feature type="compositionally biased region" description="Basic and acidic residues" evidence="1">
    <location>
        <begin position="248"/>
        <end position="280"/>
    </location>
</feature>
<dbReference type="Proteomes" id="UP001642409">
    <property type="component" value="Unassembled WGS sequence"/>
</dbReference>
<reference evidence="2" key="1">
    <citation type="submission" date="2023-06" db="EMBL/GenBank/DDBJ databases">
        <authorList>
            <person name="Kurt Z."/>
        </authorList>
    </citation>
    <scope>NUCLEOTIDE SEQUENCE</scope>
</reference>
<protein>
    <submittedName>
        <fullName evidence="3">Hypothetical_protein</fullName>
    </submittedName>
</protein>
<dbReference type="EMBL" id="CAXDID020000049">
    <property type="protein sequence ID" value="CAL6004777.1"/>
    <property type="molecule type" value="Genomic_DNA"/>
</dbReference>
<evidence type="ECO:0000313" key="3">
    <source>
        <dbReference type="EMBL" id="CAL6004777.1"/>
    </source>
</evidence>
<comment type="caution">
    <text evidence="2">The sequence shown here is derived from an EMBL/GenBank/DDBJ whole genome shotgun (WGS) entry which is preliminary data.</text>
</comment>
<sequence length="296" mass="34525">MKKYLYLDLYDQFTLQNIGFGQLNMFDFISIIKQSQYQQMDFVQQISVTIDQEDAQLYILGGSFSQIHDYTRKHNIQVDLNKIESSKLDFDDNVTDSDLCDLFDDFDDDDFEDNQDPPTDVSSNVPEKVSCEEVVKETELKKEAAKEYKEYAKEVEPETKPQPKQQPKAQKPQVQITNKKEPVKVPEPTQELTQPIEQIMQRYIDESKQPAQPKQIPNPLKMQKPKQEQNNIPLKPAKKPVNIQNELKNLEQKYKEKMQNESKEKITKPNSKQKEEPTEGKQFRVVSAAYLKMIGK</sequence>
<evidence type="ECO:0000313" key="4">
    <source>
        <dbReference type="Proteomes" id="UP001642409"/>
    </source>
</evidence>
<dbReference type="EMBL" id="CATOUU010000424">
    <property type="protein sequence ID" value="CAI9929122.1"/>
    <property type="molecule type" value="Genomic_DNA"/>
</dbReference>
<feature type="compositionally biased region" description="Basic and acidic residues" evidence="1">
    <location>
        <begin position="152"/>
        <end position="161"/>
    </location>
</feature>
<feature type="compositionally biased region" description="Acidic residues" evidence="1">
    <location>
        <begin position="106"/>
        <end position="115"/>
    </location>
</feature>
<name>A0AA86NYS4_9EUKA</name>